<gene>
    <name evidence="2" type="ORF">KK1_025129</name>
</gene>
<protein>
    <recommendedName>
        <fullName evidence="1">Retrotransposon gag domain-containing protein</fullName>
    </recommendedName>
</protein>
<evidence type="ECO:0000313" key="2">
    <source>
        <dbReference type="EMBL" id="KYP52928.1"/>
    </source>
</evidence>
<evidence type="ECO:0000259" key="1">
    <source>
        <dbReference type="Pfam" id="PF03732"/>
    </source>
</evidence>
<dbReference type="InterPro" id="IPR005162">
    <property type="entry name" value="Retrotrans_gag_dom"/>
</dbReference>
<dbReference type="InterPro" id="IPR043502">
    <property type="entry name" value="DNA/RNA_pol_sf"/>
</dbReference>
<dbReference type="EMBL" id="KQ483418">
    <property type="protein sequence ID" value="KYP52928.1"/>
    <property type="molecule type" value="Genomic_DNA"/>
</dbReference>
<reference evidence="2" key="1">
    <citation type="journal article" date="2012" name="Nat. Biotechnol.">
        <title>Draft genome sequence of pigeonpea (Cajanus cajan), an orphan legume crop of resource-poor farmers.</title>
        <authorList>
            <person name="Varshney R.K."/>
            <person name="Chen W."/>
            <person name="Li Y."/>
            <person name="Bharti A.K."/>
            <person name="Saxena R.K."/>
            <person name="Schlueter J.A."/>
            <person name="Donoghue M.T."/>
            <person name="Azam S."/>
            <person name="Fan G."/>
            <person name="Whaley A.M."/>
            <person name="Farmer A.D."/>
            <person name="Sheridan J."/>
            <person name="Iwata A."/>
            <person name="Tuteja R."/>
            <person name="Penmetsa R.V."/>
            <person name="Wu W."/>
            <person name="Upadhyaya H.D."/>
            <person name="Yang S.P."/>
            <person name="Shah T."/>
            <person name="Saxena K.B."/>
            <person name="Michael T."/>
            <person name="McCombie W.R."/>
            <person name="Yang B."/>
            <person name="Zhang G."/>
            <person name="Yang H."/>
            <person name="Wang J."/>
            <person name="Spillane C."/>
            <person name="Cook D.R."/>
            <person name="May G.D."/>
            <person name="Xu X."/>
            <person name="Jackson S.A."/>
        </authorList>
    </citation>
    <scope>NUCLEOTIDE SEQUENCE [LARGE SCALE GENOMIC DNA]</scope>
</reference>
<dbReference type="Proteomes" id="UP000075243">
    <property type="component" value="Unassembled WGS sequence"/>
</dbReference>
<dbReference type="PANTHER" id="PTHR35046">
    <property type="entry name" value="ZINC KNUCKLE (CCHC-TYPE) FAMILY PROTEIN"/>
    <property type="match status" value="1"/>
</dbReference>
<dbReference type="SUPFAM" id="SSF56672">
    <property type="entry name" value="DNA/RNA polymerases"/>
    <property type="match status" value="2"/>
</dbReference>
<proteinExistence type="predicted"/>
<feature type="domain" description="Retrotransposon gag" evidence="1">
    <location>
        <begin position="20"/>
        <end position="85"/>
    </location>
</feature>
<evidence type="ECO:0000313" key="3">
    <source>
        <dbReference type="Proteomes" id="UP000075243"/>
    </source>
</evidence>
<dbReference type="FunFam" id="3.30.70.270:FF:000020">
    <property type="entry name" value="Transposon Tf2-6 polyprotein-like Protein"/>
    <property type="match status" value="1"/>
</dbReference>
<dbReference type="PANTHER" id="PTHR35046:SF9">
    <property type="entry name" value="RNA-DIRECTED DNA POLYMERASE"/>
    <property type="match status" value="1"/>
</dbReference>
<keyword evidence="3" id="KW-1185">Reference proteome</keyword>
<accession>A0A151SDX0</accession>
<organism evidence="2 3">
    <name type="scientific">Cajanus cajan</name>
    <name type="common">Pigeon pea</name>
    <name type="synonym">Cajanus indicus</name>
    <dbReference type="NCBI Taxonomy" id="3821"/>
    <lineage>
        <taxon>Eukaryota</taxon>
        <taxon>Viridiplantae</taxon>
        <taxon>Streptophyta</taxon>
        <taxon>Embryophyta</taxon>
        <taxon>Tracheophyta</taxon>
        <taxon>Spermatophyta</taxon>
        <taxon>Magnoliopsida</taxon>
        <taxon>eudicotyledons</taxon>
        <taxon>Gunneridae</taxon>
        <taxon>Pentapetalae</taxon>
        <taxon>rosids</taxon>
        <taxon>fabids</taxon>
        <taxon>Fabales</taxon>
        <taxon>Fabaceae</taxon>
        <taxon>Papilionoideae</taxon>
        <taxon>50 kb inversion clade</taxon>
        <taxon>NPAAA clade</taxon>
        <taxon>indigoferoid/millettioid clade</taxon>
        <taxon>Phaseoleae</taxon>
        <taxon>Cajanus</taxon>
    </lineage>
</organism>
<sequence>MKVEQLLTCHNVSEERRVPMATLSFQGYAMYWWTSLERGRRIHHEPPIQYWNELRSALCRRHIPFYYERELKKNPPSLEKEEEKVIELEGSVPSKEVVPRSQFSINHSIKQCFLDEQPLYLLYVKETLVTTSFELKSLPKGVQIILKEFNDLFPKEVPSGFPFLREIEYQIDFFPEASLPNRLAYRTSLQETKEKETQVESLMKKECVQKSLSPCYAPKRLRLPRNDLPPKNVGDTRSFHGLTSFYRRFVKDFSNIASPLNELVKKDVPFIWGEKQEEVFHNLKDQLTNAPVLAL</sequence>
<dbReference type="InterPro" id="IPR043128">
    <property type="entry name" value="Rev_trsase/Diguanyl_cyclase"/>
</dbReference>
<dbReference type="STRING" id="3821.A0A151SDX0"/>
<dbReference type="Gene3D" id="3.30.70.270">
    <property type="match status" value="1"/>
</dbReference>
<dbReference type="AlphaFoldDB" id="A0A151SDX0"/>
<dbReference type="Gramene" id="C.cajan_24268.t">
    <property type="protein sequence ID" value="C.cajan_24268.t"/>
    <property type="gene ID" value="C.cajan_24268"/>
</dbReference>
<dbReference type="Pfam" id="PF03732">
    <property type="entry name" value="Retrotrans_gag"/>
    <property type="match status" value="1"/>
</dbReference>
<name>A0A151SDX0_CAJCA</name>